<protein>
    <submittedName>
        <fullName evidence="1">Mif4g domain-containing protein</fullName>
    </submittedName>
</protein>
<dbReference type="VEuPathDB" id="ToxoDB:CSUI_011354"/>
<proteinExistence type="predicted"/>
<dbReference type="Proteomes" id="UP000221165">
    <property type="component" value="Unassembled WGS sequence"/>
</dbReference>
<accession>A0A2C6KET1</accession>
<reference evidence="1 2" key="1">
    <citation type="journal article" date="2017" name="Int. J. Parasitol.">
        <title>The genome of the protozoan parasite Cystoisospora suis and a reverse vaccinology approach to identify vaccine candidates.</title>
        <authorList>
            <person name="Palmieri N."/>
            <person name="Shrestha A."/>
            <person name="Ruttkowski B."/>
            <person name="Beck T."/>
            <person name="Vogl C."/>
            <person name="Tomley F."/>
            <person name="Blake D.P."/>
            <person name="Joachim A."/>
        </authorList>
    </citation>
    <scope>NUCLEOTIDE SEQUENCE [LARGE SCALE GENOMIC DNA]</scope>
    <source>
        <strain evidence="1 2">Wien I</strain>
    </source>
</reference>
<sequence>MSSSVSKEQFHALCAKASEESHPDRSMKYEELLGHILSEQIRLSAALRQHIDIINANFIPQLEDLALDNPAVMKLFAGILARLITCRNFSKRQEGCFPSVLHIPHDEDSSWTFLSALHKEVADREGNDSAKLAFVKKLIQTSLHTRLHQSEESIASKLASL</sequence>
<organism evidence="1 2">
    <name type="scientific">Cystoisospora suis</name>
    <dbReference type="NCBI Taxonomy" id="483139"/>
    <lineage>
        <taxon>Eukaryota</taxon>
        <taxon>Sar</taxon>
        <taxon>Alveolata</taxon>
        <taxon>Apicomplexa</taxon>
        <taxon>Conoidasida</taxon>
        <taxon>Coccidia</taxon>
        <taxon>Eucoccidiorida</taxon>
        <taxon>Eimeriorina</taxon>
        <taxon>Sarcocystidae</taxon>
        <taxon>Cystoisospora</taxon>
    </lineage>
</organism>
<dbReference type="OrthoDB" id="332327at2759"/>
<dbReference type="AlphaFoldDB" id="A0A2C6KET1"/>
<name>A0A2C6KET1_9APIC</name>
<dbReference type="RefSeq" id="XP_067916571.1">
    <property type="nucleotide sequence ID" value="XM_068071453.1"/>
</dbReference>
<comment type="caution">
    <text evidence="1">The sequence shown here is derived from an EMBL/GenBank/DDBJ whole genome shotgun (WGS) entry which is preliminary data.</text>
</comment>
<dbReference type="GeneID" id="94434664"/>
<gene>
    <name evidence="1" type="ORF">CSUI_011354</name>
</gene>
<keyword evidence="2" id="KW-1185">Reference proteome</keyword>
<evidence type="ECO:0000313" key="2">
    <source>
        <dbReference type="Proteomes" id="UP000221165"/>
    </source>
</evidence>
<evidence type="ECO:0000313" key="1">
    <source>
        <dbReference type="EMBL" id="PHJ14836.1"/>
    </source>
</evidence>
<dbReference type="EMBL" id="MIGC01010978">
    <property type="protein sequence ID" value="PHJ14836.1"/>
    <property type="molecule type" value="Genomic_DNA"/>
</dbReference>